<dbReference type="Proteomes" id="UP000034947">
    <property type="component" value="Unassembled WGS sequence"/>
</dbReference>
<organism evidence="1 2">
    <name type="scientific">Aspergillus ochraceoroseus</name>
    <dbReference type="NCBI Taxonomy" id="138278"/>
    <lineage>
        <taxon>Eukaryota</taxon>
        <taxon>Fungi</taxon>
        <taxon>Dikarya</taxon>
        <taxon>Ascomycota</taxon>
        <taxon>Pezizomycotina</taxon>
        <taxon>Eurotiomycetes</taxon>
        <taxon>Eurotiomycetidae</taxon>
        <taxon>Eurotiales</taxon>
        <taxon>Aspergillaceae</taxon>
        <taxon>Aspergillus</taxon>
        <taxon>Aspergillus subgen. Nidulantes</taxon>
    </lineage>
</organism>
<comment type="caution">
    <text evidence="1">The sequence shown here is derived from an EMBL/GenBank/DDBJ whole genome shotgun (WGS) entry which is preliminary data.</text>
</comment>
<protein>
    <recommendedName>
        <fullName evidence="3">Protein kinase domain-containing protein</fullName>
    </recommendedName>
</protein>
<reference evidence="1 2" key="1">
    <citation type="submission" date="2015-02" db="EMBL/GenBank/DDBJ databases">
        <title>Draft Genome Sequences of Two Closely-Related Aflatoxigenic Aspergillus Species Obtained from the Cote d'Ivoire.</title>
        <authorList>
            <person name="Moore G.G."/>
            <person name="Beltz S.B."/>
            <person name="Mack B.M."/>
        </authorList>
    </citation>
    <scope>NUCLEOTIDE SEQUENCE [LARGE SCALE GENOMIC DNA]</scope>
    <source>
        <strain evidence="1 2">SRRC1432</strain>
    </source>
</reference>
<dbReference type="InterPro" id="IPR011009">
    <property type="entry name" value="Kinase-like_dom_sf"/>
</dbReference>
<evidence type="ECO:0008006" key="3">
    <source>
        <dbReference type="Google" id="ProtNLM"/>
    </source>
</evidence>
<dbReference type="EMBL" id="JYKN01000956">
    <property type="protein sequence ID" value="KKK22248.1"/>
    <property type="molecule type" value="Genomic_DNA"/>
</dbReference>
<dbReference type="AlphaFoldDB" id="A0A0F8URZ8"/>
<proteinExistence type="predicted"/>
<keyword evidence="2" id="KW-1185">Reference proteome</keyword>
<name>A0A0F8URZ8_9EURO</name>
<evidence type="ECO:0000313" key="2">
    <source>
        <dbReference type="Proteomes" id="UP000034947"/>
    </source>
</evidence>
<gene>
    <name evidence="1" type="ORF">AOCH_001984</name>
</gene>
<evidence type="ECO:0000313" key="1">
    <source>
        <dbReference type="EMBL" id="KKK22248.1"/>
    </source>
</evidence>
<sequence>MKYPLAPGGDMSRLEIEKKLFEIVGPHERIRAVNGTLADYILESDHPPPSIQQRLSWCREATEAVAWVHARGVLTRTLTMLEV</sequence>
<accession>A0A0F8URZ8</accession>
<dbReference type="SUPFAM" id="SSF56112">
    <property type="entry name" value="Protein kinase-like (PK-like)"/>
    <property type="match status" value="1"/>
</dbReference>